<name>A0A452UFY3_URSMA</name>
<dbReference type="Ensembl" id="ENSUMAT00000023245.1">
    <property type="protein sequence ID" value="ENSUMAP00000019663.1"/>
    <property type="gene ID" value="ENSUMAG00000014377.1"/>
</dbReference>
<dbReference type="InterPro" id="IPR025887">
    <property type="entry name" value="Glyco_hydro_31_N_dom"/>
</dbReference>
<feature type="domain" description="Glycoside hydrolase family 31 N-terminal" evidence="1">
    <location>
        <begin position="82"/>
        <end position="281"/>
    </location>
</feature>
<protein>
    <recommendedName>
        <fullName evidence="1">Glycoside hydrolase family 31 N-terminal domain-containing protein</fullName>
    </recommendedName>
</protein>
<dbReference type="GO" id="GO:0030246">
    <property type="term" value="F:carbohydrate binding"/>
    <property type="evidence" value="ECO:0007669"/>
    <property type="project" value="InterPro"/>
</dbReference>
<dbReference type="FunFam" id="2.60.40.1760:FF:000003">
    <property type="entry name" value="Glucosidase II alpha subunit"/>
    <property type="match status" value="1"/>
</dbReference>
<dbReference type="InterPro" id="IPR011013">
    <property type="entry name" value="Gal_mutarotase_sf_dom"/>
</dbReference>
<dbReference type="GO" id="GO:0017177">
    <property type="term" value="C:glucosidase II complex"/>
    <property type="evidence" value="ECO:0007669"/>
    <property type="project" value="TreeGrafter"/>
</dbReference>
<dbReference type="GO" id="GO:0033919">
    <property type="term" value="F:glucan 1,3-alpha-glucosidase activity"/>
    <property type="evidence" value="ECO:0007669"/>
    <property type="project" value="TreeGrafter"/>
</dbReference>
<organism evidence="2">
    <name type="scientific">Ursus maritimus</name>
    <name type="common">Polar bear</name>
    <name type="synonym">Thalarctos maritimus</name>
    <dbReference type="NCBI Taxonomy" id="29073"/>
    <lineage>
        <taxon>Eukaryota</taxon>
        <taxon>Metazoa</taxon>
        <taxon>Chordata</taxon>
        <taxon>Craniata</taxon>
        <taxon>Vertebrata</taxon>
        <taxon>Euteleostomi</taxon>
        <taxon>Mammalia</taxon>
        <taxon>Eutheria</taxon>
        <taxon>Laurasiatheria</taxon>
        <taxon>Carnivora</taxon>
        <taxon>Caniformia</taxon>
        <taxon>Ursidae</taxon>
        <taxon>Ursus</taxon>
    </lineage>
</organism>
<dbReference type="OMA" id="NEATWEH"/>
<dbReference type="GO" id="GO:0005975">
    <property type="term" value="P:carbohydrate metabolic process"/>
    <property type="evidence" value="ECO:0007669"/>
    <property type="project" value="InterPro"/>
</dbReference>
<evidence type="ECO:0000313" key="2">
    <source>
        <dbReference type="Ensembl" id="ENSUMAP00000019663"/>
    </source>
</evidence>
<dbReference type="PANTHER" id="PTHR22762:SF162">
    <property type="entry name" value="NEUTRAL ALPHA-GLUCOSIDASE AB"/>
    <property type="match status" value="1"/>
</dbReference>
<sequence length="359" mass="40089">MENRVLWEVLWQVEGSLGTLQVVEGPRNIGEPPLLPISLGRRQRSIRPGLSPYRALLDSLQLGPDALTVHLINEVTKVVLVLELQGLQKNMTRIRIDELEPRRPRYRVPDVLVADPPTSRLSVSGRDDNSVELTVAEGPYKIILTARPFRLDLLEDRSLLLSVNARGLLDFEHQRRGPSVQEPRGGLWSPSFAFLPGPTSVGLDFSLPGMEHVYGIPEHADNLRLKVTEGGEPYRLYNLDVFQYELYNPMALYGSVPVLLAHSPHRDLGIFWLNAAETWVDISSNTAGKVNYLQGSGETPQTDVRWMSESGIIDVFLLLGPSVSDVFRQYASLTGHDIGEENLICSRMVKLPLASCRVD</sequence>
<accession>A0A452UFY3</accession>
<dbReference type="Pfam" id="PF13802">
    <property type="entry name" value="Gal_mutarotas_2"/>
    <property type="match status" value="1"/>
</dbReference>
<dbReference type="GeneTree" id="ENSGT00940000159139"/>
<dbReference type="AlphaFoldDB" id="A0A452UFY3"/>
<dbReference type="PANTHER" id="PTHR22762">
    <property type="entry name" value="ALPHA-GLUCOSIDASE"/>
    <property type="match status" value="1"/>
</dbReference>
<dbReference type="CDD" id="cd14752">
    <property type="entry name" value="GH31_N"/>
    <property type="match status" value="1"/>
</dbReference>
<dbReference type="GO" id="GO:0006491">
    <property type="term" value="P:N-glycan processing"/>
    <property type="evidence" value="ECO:0007669"/>
    <property type="project" value="TreeGrafter"/>
</dbReference>
<evidence type="ECO:0000259" key="1">
    <source>
        <dbReference type="Pfam" id="PF13802"/>
    </source>
</evidence>
<proteinExistence type="predicted"/>
<reference evidence="2" key="1">
    <citation type="submission" date="2019-03" db="UniProtKB">
        <authorList>
            <consortium name="Ensembl"/>
        </authorList>
    </citation>
    <scope>IDENTIFICATION</scope>
</reference>
<dbReference type="Gene3D" id="2.60.40.1760">
    <property type="entry name" value="glycosyl hydrolase (family 31)"/>
    <property type="match status" value="1"/>
</dbReference>
<dbReference type="SUPFAM" id="SSF74650">
    <property type="entry name" value="Galactose mutarotase-like"/>
    <property type="match status" value="1"/>
</dbReference>